<name>A0ABS8TMT8_DATST</name>
<evidence type="ECO:0000313" key="2">
    <source>
        <dbReference type="Proteomes" id="UP000823775"/>
    </source>
</evidence>
<accession>A0ABS8TMT8</accession>
<proteinExistence type="predicted"/>
<sequence>MYYSSLSSRVFAGGNGATVARFRVTWPMRISAAGLYMVFQELGKVVGSNKSNIQRLSTGLLGQTSTYPLNVVRQQMQVRYSETVKAKEVFL</sequence>
<reference evidence="1 2" key="1">
    <citation type="journal article" date="2021" name="BMC Genomics">
        <title>Datura genome reveals duplications of psychoactive alkaloid biosynthetic genes and high mutation rate following tissue culture.</title>
        <authorList>
            <person name="Rajewski A."/>
            <person name="Carter-House D."/>
            <person name="Stajich J."/>
            <person name="Litt A."/>
        </authorList>
    </citation>
    <scope>NUCLEOTIDE SEQUENCE [LARGE SCALE GENOMIC DNA]</scope>
    <source>
        <strain evidence="1">AR-01</strain>
    </source>
</reference>
<keyword evidence="2" id="KW-1185">Reference proteome</keyword>
<organism evidence="1 2">
    <name type="scientific">Datura stramonium</name>
    <name type="common">Jimsonweed</name>
    <name type="synonym">Common thornapple</name>
    <dbReference type="NCBI Taxonomy" id="4076"/>
    <lineage>
        <taxon>Eukaryota</taxon>
        <taxon>Viridiplantae</taxon>
        <taxon>Streptophyta</taxon>
        <taxon>Embryophyta</taxon>
        <taxon>Tracheophyta</taxon>
        <taxon>Spermatophyta</taxon>
        <taxon>Magnoliopsida</taxon>
        <taxon>eudicotyledons</taxon>
        <taxon>Gunneridae</taxon>
        <taxon>Pentapetalae</taxon>
        <taxon>asterids</taxon>
        <taxon>lamiids</taxon>
        <taxon>Solanales</taxon>
        <taxon>Solanaceae</taxon>
        <taxon>Solanoideae</taxon>
        <taxon>Datureae</taxon>
        <taxon>Datura</taxon>
    </lineage>
</organism>
<dbReference type="Proteomes" id="UP000823775">
    <property type="component" value="Unassembled WGS sequence"/>
</dbReference>
<dbReference type="EMBL" id="JACEIK010001792">
    <property type="protein sequence ID" value="MCD7472221.1"/>
    <property type="molecule type" value="Genomic_DNA"/>
</dbReference>
<protein>
    <submittedName>
        <fullName evidence="1">Uncharacterized protein</fullName>
    </submittedName>
</protein>
<gene>
    <name evidence="1" type="ORF">HAX54_013240</name>
</gene>
<comment type="caution">
    <text evidence="1">The sequence shown here is derived from an EMBL/GenBank/DDBJ whole genome shotgun (WGS) entry which is preliminary data.</text>
</comment>
<evidence type="ECO:0000313" key="1">
    <source>
        <dbReference type="EMBL" id="MCD7472221.1"/>
    </source>
</evidence>